<dbReference type="Pfam" id="PF04707">
    <property type="entry name" value="PRELI"/>
    <property type="match status" value="1"/>
</dbReference>
<name>A0A1I7W7N9_HETBA</name>
<dbReference type="InterPro" id="IPR037365">
    <property type="entry name" value="Slowmo/Ups"/>
</dbReference>
<dbReference type="PANTHER" id="PTHR11158">
    <property type="entry name" value="MSF1/PX19 RELATED"/>
    <property type="match status" value="1"/>
</dbReference>
<dbReference type="AlphaFoldDB" id="A0A1I7W7N9"/>
<proteinExistence type="predicted"/>
<reference evidence="3" key="1">
    <citation type="submission" date="2016-11" db="UniProtKB">
        <authorList>
            <consortium name="WormBaseParasite"/>
        </authorList>
    </citation>
    <scope>IDENTIFICATION</scope>
</reference>
<dbReference type="PROSITE" id="PS50904">
    <property type="entry name" value="PRELI_MSF1"/>
    <property type="match status" value="1"/>
</dbReference>
<evidence type="ECO:0000259" key="1">
    <source>
        <dbReference type="PROSITE" id="PS50904"/>
    </source>
</evidence>
<protein>
    <submittedName>
        <fullName evidence="3">PRELI/MSF1 domain-containing protein</fullName>
    </submittedName>
</protein>
<dbReference type="Proteomes" id="UP000095283">
    <property type="component" value="Unplaced"/>
</dbReference>
<dbReference type="GO" id="GO:0005758">
    <property type="term" value="C:mitochondrial intermembrane space"/>
    <property type="evidence" value="ECO:0007669"/>
    <property type="project" value="InterPro"/>
</dbReference>
<dbReference type="WBParaSite" id="Hba_00633">
    <property type="protein sequence ID" value="Hba_00633"/>
    <property type="gene ID" value="Hba_00633"/>
</dbReference>
<feature type="domain" description="PRELI/MSF1" evidence="1">
    <location>
        <begin position="1"/>
        <end position="110"/>
    </location>
</feature>
<evidence type="ECO:0000313" key="3">
    <source>
        <dbReference type="WBParaSite" id="Hba_00633"/>
    </source>
</evidence>
<dbReference type="InterPro" id="IPR006797">
    <property type="entry name" value="PRELI/MSF1_dom"/>
</dbReference>
<accession>A0A1I7W7N9</accession>
<evidence type="ECO:0000313" key="2">
    <source>
        <dbReference type="Proteomes" id="UP000095283"/>
    </source>
</evidence>
<sequence length="110" mass="12409">MPFHRKYPNPLSVGVTGMDVLKQTLCSGKILSERIIQSQFHIPSWAAKLTGFSGRQYSHEYTVIDPQLRTMSLTTKNLNGSSFLRVDEKLTYTPVPEDPTRKLTGDNILV</sequence>
<keyword evidence="2" id="KW-1185">Reference proteome</keyword>
<organism evidence="2 3">
    <name type="scientific">Heterorhabditis bacteriophora</name>
    <name type="common">Entomopathogenic nematode worm</name>
    <dbReference type="NCBI Taxonomy" id="37862"/>
    <lineage>
        <taxon>Eukaryota</taxon>
        <taxon>Metazoa</taxon>
        <taxon>Ecdysozoa</taxon>
        <taxon>Nematoda</taxon>
        <taxon>Chromadorea</taxon>
        <taxon>Rhabditida</taxon>
        <taxon>Rhabditina</taxon>
        <taxon>Rhabditomorpha</taxon>
        <taxon>Strongyloidea</taxon>
        <taxon>Heterorhabditidae</taxon>
        <taxon>Heterorhabditis</taxon>
    </lineage>
</organism>